<feature type="transmembrane region" description="Helical" evidence="10">
    <location>
        <begin position="316"/>
        <end position="337"/>
    </location>
</feature>
<proteinExistence type="inferred from homology"/>
<keyword evidence="14" id="KW-1185">Reference proteome</keyword>
<comment type="caution">
    <text evidence="10">Lacks conserved residue(s) required for the propagation of feature annotation.</text>
</comment>
<evidence type="ECO:0000256" key="7">
    <source>
        <dbReference type="ARBA" id="ARBA00022825"/>
    </source>
</evidence>
<feature type="compositionally biased region" description="Polar residues" evidence="11">
    <location>
        <begin position="72"/>
        <end position="87"/>
    </location>
</feature>
<sequence length="551" mass="61269">MAANDYYDSGKPLSDPNRNDEYSSTYYGGASSHSTPAPAYSSQHLASGNRPTQGASPFETVFDDHVYPARTPSASQNSQSQQDTSYHPSRRVSSDEEMTYNHPVDDIPLRDQSGRVPGKDVAIEMQDHVYDAQQRPPQKKPRSGWVRFGELGMMGGKKNKIPFVVYFFTLVQVAVFIGEIVKNATATGSPIMIKPSFNPMIGPSPFILINMGARFVPCMHNIESIQNRTSRIDWPCPWTKTNDANSIDNKCTLSQLCGFGGVPEPKYAPGASFLDKPEPNQWFRFIIPIFLHAGIVHIGFNLLLQLTMGKDMERSIGSIRFFLVYMSAGIFGFVLGGNFAATGIASTGASGSLFGIIALNFLDLLYSWKDRVSPVKDLIFILVDIVISFVLGLLPGLDNFSHIGGFVMGLALGICVLHSPNSLRRRIGDDTPYATSQISNGFLNQGTPPSFMKNPVGFFKGRKPLWWAWWLLRAGALVLVFVIFILLLNNFYIYRQECSWCKYLSCLNVSNWCEIGNLNITDPKDDPQFSDKGAKMLMRGLDKMAHLWEES</sequence>
<dbReference type="GO" id="GO:0006508">
    <property type="term" value="P:proteolysis"/>
    <property type="evidence" value="ECO:0007669"/>
    <property type="project" value="UniProtKB-KW"/>
</dbReference>
<feature type="compositionally biased region" description="Polar residues" evidence="11">
    <location>
        <begin position="22"/>
        <end position="55"/>
    </location>
</feature>
<keyword evidence="5 10" id="KW-0812">Transmembrane</keyword>
<comment type="function">
    <text evidence="10">Serine protease involved in intramembrane proteolysis.</text>
</comment>
<dbReference type="PANTHER" id="PTHR22936">
    <property type="entry name" value="RHOMBOID-RELATED"/>
    <property type="match status" value="1"/>
</dbReference>
<dbReference type="AlphaFoldDB" id="A0AAV9HGF6"/>
<evidence type="ECO:0000256" key="5">
    <source>
        <dbReference type="ARBA" id="ARBA00022692"/>
    </source>
</evidence>
<evidence type="ECO:0000256" key="2">
    <source>
        <dbReference type="ARBA" id="ARBA00004141"/>
    </source>
</evidence>
<organism evidence="13 14">
    <name type="scientific">Cladorrhinum samala</name>
    <dbReference type="NCBI Taxonomy" id="585594"/>
    <lineage>
        <taxon>Eukaryota</taxon>
        <taxon>Fungi</taxon>
        <taxon>Dikarya</taxon>
        <taxon>Ascomycota</taxon>
        <taxon>Pezizomycotina</taxon>
        <taxon>Sordariomycetes</taxon>
        <taxon>Sordariomycetidae</taxon>
        <taxon>Sordariales</taxon>
        <taxon>Podosporaceae</taxon>
        <taxon>Cladorrhinum</taxon>
    </lineage>
</organism>
<dbReference type="EC" id="3.4.21.105" evidence="10"/>
<evidence type="ECO:0000256" key="10">
    <source>
        <dbReference type="RuleBase" id="RU362115"/>
    </source>
</evidence>
<name>A0AAV9HGF6_9PEZI</name>
<comment type="catalytic activity">
    <reaction evidence="1 10">
        <text>Cleaves type-1 transmembrane domains using a catalytic dyad composed of serine and histidine that are contributed by different transmembrane domains.</text>
        <dbReference type="EC" id="3.4.21.105"/>
    </reaction>
</comment>
<feature type="transmembrane region" description="Helical" evidence="10">
    <location>
        <begin position="163"/>
        <end position="181"/>
    </location>
</feature>
<feature type="compositionally biased region" description="Basic and acidic residues" evidence="11">
    <location>
        <begin position="103"/>
        <end position="114"/>
    </location>
</feature>
<protein>
    <recommendedName>
        <fullName evidence="10">Rhomboid-type serine protease</fullName>
        <ecNumber evidence="10">3.4.21.105</ecNumber>
    </recommendedName>
</protein>
<evidence type="ECO:0000313" key="14">
    <source>
        <dbReference type="Proteomes" id="UP001321749"/>
    </source>
</evidence>
<evidence type="ECO:0000313" key="13">
    <source>
        <dbReference type="EMBL" id="KAK4459783.1"/>
    </source>
</evidence>
<dbReference type="Pfam" id="PF01694">
    <property type="entry name" value="Rhomboid"/>
    <property type="match status" value="1"/>
</dbReference>
<keyword evidence="6 10" id="KW-0378">Hydrolase</keyword>
<dbReference type="InterPro" id="IPR022764">
    <property type="entry name" value="Peptidase_S54_rhomboid_dom"/>
</dbReference>
<dbReference type="EMBL" id="MU865028">
    <property type="protein sequence ID" value="KAK4459783.1"/>
    <property type="molecule type" value="Genomic_DNA"/>
</dbReference>
<evidence type="ECO:0000256" key="4">
    <source>
        <dbReference type="ARBA" id="ARBA00022670"/>
    </source>
</evidence>
<evidence type="ECO:0000256" key="3">
    <source>
        <dbReference type="ARBA" id="ARBA00009045"/>
    </source>
</evidence>
<reference evidence="13" key="1">
    <citation type="journal article" date="2023" name="Mol. Phylogenet. Evol.">
        <title>Genome-scale phylogeny and comparative genomics of the fungal order Sordariales.</title>
        <authorList>
            <person name="Hensen N."/>
            <person name="Bonometti L."/>
            <person name="Westerberg I."/>
            <person name="Brannstrom I.O."/>
            <person name="Guillou S."/>
            <person name="Cros-Aarteil S."/>
            <person name="Calhoun S."/>
            <person name="Haridas S."/>
            <person name="Kuo A."/>
            <person name="Mondo S."/>
            <person name="Pangilinan J."/>
            <person name="Riley R."/>
            <person name="LaButti K."/>
            <person name="Andreopoulos B."/>
            <person name="Lipzen A."/>
            <person name="Chen C."/>
            <person name="Yan M."/>
            <person name="Daum C."/>
            <person name="Ng V."/>
            <person name="Clum A."/>
            <person name="Steindorff A."/>
            <person name="Ohm R.A."/>
            <person name="Martin F."/>
            <person name="Silar P."/>
            <person name="Natvig D.O."/>
            <person name="Lalanne C."/>
            <person name="Gautier V."/>
            <person name="Ament-Velasquez S.L."/>
            <person name="Kruys A."/>
            <person name="Hutchinson M.I."/>
            <person name="Powell A.J."/>
            <person name="Barry K."/>
            <person name="Miller A.N."/>
            <person name="Grigoriev I.V."/>
            <person name="Debuchy R."/>
            <person name="Gladieux P."/>
            <person name="Hiltunen Thoren M."/>
            <person name="Johannesson H."/>
        </authorList>
    </citation>
    <scope>NUCLEOTIDE SEQUENCE</scope>
    <source>
        <strain evidence="13">PSN324</strain>
    </source>
</reference>
<dbReference type="GO" id="GO:0016020">
    <property type="term" value="C:membrane"/>
    <property type="evidence" value="ECO:0007669"/>
    <property type="project" value="UniProtKB-SubCell"/>
</dbReference>
<keyword evidence="9 10" id="KW-0472">Membrane</keyword>
<reference evidence="13" key="2">
    <citation type="submission" date="2023-06" db="EMBL/GenBank/DDBJ databases">
        <authorList>
            <consortium name="Lawrence Berkeley National Laboratory"/>
            <person name="Mondo S.J."/>
            <person name="Hensen N."/>
            <person name="Bonometti L."/>
            <person name="Westerberg I."/>
            <person name="Brannstrom I.O."/>
            <person name="Guillou S."/>
            <person name="Cros-Aarteil S."/>
            <person name="Calhoun S."/>
            <person name="Haridas S."/>
            <person name="Kuo A."/>
            <person name="Pangilinan J."/>
            <person name="Riley R."/>
            <person name="Labutti K."/>
            <person name="Andreopoulos B."/>
            <person name="Lipzen A."/>
            <person name="Chen C."/>
            <person name="Yanf M."/>
            <person name="Daum C."/>
            <person name="Ng V."/>
            <person name="Clum A."/>
            <person name="Steindorff A."/>
            <person name="Ohm R."/>
            <person name="Martin F."/>
            <person name="Silar P."/>
            <person name="Natvig D."/>
            <person name="Lalanne C."/>
            <person name="Gautier V."/>
            <person name="Ament-Velasquez S.L."/>
            <person name="Kruys A."/>
            <person name="Hutchinson M.I."/>
            <person name="Powell A.J."/>
            <person name="Barry K."/>
            <person name="Miller A.N."/>
            <person name="Grigoriev I.V."/>
            <person name="Debuchy R."/>
            <person name="Gladieux P."/>
            <person name="Thoren M.H."/>
            <person name="Johannesson H."/>
        </authorList>
    </citation>
    <scope>NUCLEOTIDE SEQUENCE</scope>
    <source>
        <strain evidence="13">PSN324</strain>
    </source>
</reference>
<accession>A0AAV9HGF6</accession>
<evidence type="ECO:0000256" key="9">
    <source>
        <dbReference type="ARBA" id="ARBA00023136"/>
    </source>
</evidence>
<feature type="transmembrane region" description="Helical" evidence="10">
    <location>
        <begin position="378"/>
        <end position="394"/>
    </location>
</feature>
<feature type="domain" description="Peptidase S54 rhomboid" evidence="12">
    <location>
        <begin position="280"/>
        <end position="417"/>
    </location>
</feature>
<evidence type="ECO:0000259" key="12">
    <source>
        <dbReference type="Pfam" id="PF01694"/>
    </source>
</evidence>
<comment type="subcellular location">
    <subcellularLocation>
        <location evidence="2 10">Membrane</location>
        <topology evidence="2 10">Multi-pass membrane protein</topology>
    </subcellularLocation>
</comment>
<feature type="transmembrane region" description="Helical" evidence="10">
    <location>
        <begin position="343"/>
        <end position="366"/>
    </location>
</feature>
<evidence type="ECO:0000256" key="6">
    <source>
        <dbReference type="ARBA" id="ARBA00022801"/>
    </source>
</evidence>
<evidence type="ECO:0000256" key="8">
    <source>
        <dbReference type="ARBA" id="ARBA00022989"/>
    </source>
</evidence>
<comment type="caution">
    <text evidence="13">The sequence shown here is derived from an EMBL/GenBank/DDBJ whole genome shotgun (WGS) entry which is preliminary data.</text>
</comment>
<dbReference type="InterPro" id="IPR035952">
    <property type="entry name" value="Rhomboid-like_sf"/>
</dbReference>
<dbReference type="PANTHER" id="PTHR22936:SF69">
    <property type="entry name" value="RHOMBOID-LIKE PROTEIN"/>
    <property type="match status" value="1"/>
</dbReference>
<evidence type="ECO:0000256" key="11">
    <source>
        <dbReference type="SAM" id="MobiDB-lite"/>
    </source>
</evidence>
<dbReference type="GO" id="GO:0004252">
    <property type="term" value="F:serine-type endopeptidase activity"/>
    <property type="evidence" value="ECO:0007669"/>
    <property type="project" value="InterPro"/>
</dbReference>
<keyword evidence="7 10" id="KW-0720">Serine protease</keyword>
<comment type="similarity">
    <text evidence="3 10">Belongs to the peptidase S54 family.</text>
</comment>
<dbReference type="InterPro" id="IPR002610">
    <property type="entry name" value="Peptidase_S54_rhomboid-like"/>
</dbReference>
<keyword evidence="4 10" id="KW-0645">Protease</keyword>
<dbReference type="Gene3D" id="1.20.1540.10">
    <property type="entry name" value="Rhomboid-like"/>
    <property type="match status" value="1"/>
</dbReference>
<keyword evidence="8 10" id="KW-1133">Transmembrane helix</keyword>
<dbReference type="Proteomes" id="UP001321749">
    <property type="component" value="Unassembled WGS sequence"/>
</dbReference>
<feature type="transmembrane region" description="Helical" evidence="10">
    <location>
        <begin position="282"/>
        <end position="304"/>
    </location>
</feature>
<feature type="region of interest" description="Disordered" evidence="11">
    <location>
        <begin position="1"/>
        <end position="114"/>
    </location>
</feature>
<evidence type="ECO:0000256" key="1">
    <source>
        <dbReference type="ARBA" id="ARBA00000156"/>
    </source>
</evidence>
<feature type="transmembrane region" description="Helical" evidence="10">
    <location>
        <begin position="470"/>
        <end position="494"/>
    </location>
</feature>
<gene>
    <name evidence="13" type="ORF">QBC42DRAFT_4451</name>
</gene>
<dbReference type="SUPFAM" id="SSF144091">
    <property type="entry name" value="Rhomboid-like"/>
    <property type="match status" value="1"/>
</dbReference>